<dbReference type="KEGG" id="nox:C5F49_06420"/>
<evidence type="ECO:0000313" key="3">
    <source>
        <dbReference type="Proteomes" id="UP000509441"/>
    </source>
</evidence>
<dbReference type="EMBL" id="CP026994">
    <property type="protein sequence ID" value="QLH04991.1"/>
    <property type="molecule type" value="Genomic_DNA"/>
</dbReference>
<sequence length="371" mass="41404">MKLIIFGLVFFGLFSIGMSGDDFVYAQFSNTNTLKVSFENNLLPSYEVPLVSGQTFTLSQNHSWVQDETSRFNLVSYTLDGETVKISRTARGDFTLSIPTDSSHSVVFSAVPQYALSVEGTNDYSFLPSSPTSDNWFDSGTSVSVNVQKTSEIEPNKVRQEITGWSLDKAEFWEIEDDGSTSFTTPPIVLNEYHQVDFFTEYQYKLNVISDSGETTGSGWYEQGVTVPIGIDAGGDGLVLNSLSEWEGADVTYDGNTAQVFIDGPVTVSAKVEKNYSLVIGMIVIPILIIGFVGFRKFKNRVPVVVEEKPVERIVEKVIERVDAPEKKYEDGYDKKLSEYLSEQIKLKIDEMHSSQIISDSKYSKISKQNE</sequence>
<dbReference type="RefSeq" id="WP_179362222.1">
    <property type="nucleotide sequence ID" value="NZ_CP026994.1"/>
</dbReference>
<dbReference type="GeneID" id="56061599"/>
<keyword evidence="1" id="KW-0472">Membrane</keyword>
<evidence type="ECO:0000313" key="2">
    <source>
        <dbReference type="EMBL" id="QLH04991.1"/>
    </source>
</evidence>
<name>A0A7D5M397_9ARCH</name>
<dbReference type="AlphaFoldDB" id="A0A7D5M397"/>
<organism evidence="2 3">
    <name type="scientific">Nitrosopumilus oxyclinae</name>
    <dbReference type="NCBI Taxonomy" id="1959104"/>
    <lineage>
        <taxon>Archaea</taxon>
        <taxon>Nitrososphaerota</taxon>
        <taxon>Nitrososphaeria</taxon>
        <taxon>Nitrosopumilales</taxon>
        <taxon>Nitrosopumilaceae</taxon>
        <taxon>Nitrosopumilus</taxon>
    </lineage>
</organism>
<gene>
    <name evidence="2" type="ORF">C5F49_06420</name>
</gene>
<evidence type="ECO:0000256" key="1">
    <source>
        <dbReference type="SAM" id="Phobius"/>
    </source>
</evidence>
<accession>A0A7D5M397</accession>
<dbReference type="Proteomes" id="UP000509441">
    <property type="component" value="Chromosome"/>
</dbReference>
<keyword evidence="1" id="KW-0812">Transmembrane</keyword>
<proteinExistence type="predicted"/>
<keyword evidence="3" id="KW-1185">Reference proteome</keyword>
<protein>
    <submittedName>
        <fullName evidence="2">Uncharacterized protein</fullName>
    </submittedName>
</protein>
<keyword evidence="1" id="KW-1133">Transmembrane helix</keyword>
<dbReference type="OrthoDB" id="11879at2157"/>
<reference evidence="2 3" key="1">
    <citation type="submission" date="2018-02" db="EMBL/GenBank/DDBJ databases">
        <title>Complete genome of Nitrosopumilus oxyclinae HCE1.</title>
        <authorList>
            <person name="Qin W."/>
            <person name="Zheng Y."/>
            <person name="Stahl D.A."/>
        </authorList>
    </citation>
    <scope>NUCLEOTIDE SEQUENCE [LARGE SCALE GENOMIC DNA]</scope>
    <source>
        <strain evidence="2 3">HCE1</strain>
    </source>
</reference>
<feature type="transmembrane region" description="Helical" evidence="1">
    <location>
        <begin position="276"/>
        <end position="295"/>
    </location>
</feature>